<keyword evidence="2 3" id="KW-0802">TPR repeat</keyword>
<keyword evidence="4" id="KW-0732">Signal</keyword>
<evidence type="ECO:0000256" key="4">
    <source>
        <dbReference type="SAM" id="SignalP"/>
    </source>
</evidence>
<evidence type="ECO:0000256" key="1">
    <source>
        <dbReference type="ARBA" id="ARBA00022737"/>
    </source>
</evidence>
<dbReference type="SUPFAM" id="SSF48452">
    <property type="entry name" value="TPR-like"/>
    <property type="match status" value="3"/>
</dbReference>
<dbReference type="AlphaFoldDB" id="A0A096ATU4"/>
<feature type="signal peptide" evidence="4">
    <location>
        <begin position="1"/>
        <end position="22"/>
    </location>
</feature>
<reference evidence="5 6" key="1">
    <citation type="submission" date="2014-07" db="EMBL/GenBank/DDBJ databases">
        <authorList>
            <person name="McCorrison J."/>
            <person name="Sanka R."/>
            <person name="Torralba M."/>
            <person name="Gillis M."/>
            <person name="Haft D.H."/>
            <person name="Methe B."/>
            <person name="Sutton G."/>
            <person name="Nelson K.E."/>
        </authorList>
    </citation>
    <scope>NUCLEOTIDE SEQUENCE [LARGE SCALE GENOMIC DNA]</scope>
    <source>
        <strain evidence="5 6">DNF00666</strain>
    </source>
</reference>
<protein>
    <recommendedName>
        <fullName evidence="7">Tetratricopeptide repeat protein</fullName>
    </recommendedName>
</protein>
<evidence type="ECO:0000313" key="5">
    <source>
        <dbReference type="EMBL" id="KGF50498.1"/>
    </source>
</evidence>
<feature type="repeat" description="TPR" evidence="3">
    <location>
        <begin position="429"/>
        <end position="462"/>
    </location>
</feature>
<dbReference type="PROSITE" id="PS50005">
    <property type="entry name" value="TPR"/>
    <property type="match status" value="2"/>
</dbReference>
<accession>A0A096ATU4</accession>
<dbReference type="PANTHER" id="PTHR45586:SF1">
    <property type="entry name" value="LIPOPOLYSACCHARIDE ASSEMBLY PROTEIN B"/>
    <property type="match status" value="1"/>
</dbReference>
<dbReference type="InterPro" id="IPR011990">
    <property type="entry name" value="TPR-like_helical_dom_sf"/>
</dbReference>
<dbReference type="InterPro" id="IPR019734">
    <property type="entry name" value="TPR_rpt"/>
</dbReference>
<name>A0A096ATU4_9BACT</name>
<dbReference type="EMBL" id="JRNS01000259">
    <property type="protein sequence ID" value="KGF50498.1"/>
    <property type="molecule type" value="Genomic_DNA"/>
</dbReference>
<comment type="caution">
    <text evidence="5">The sequence shown here is derived from an EMBL/GenBank/DDBJ whole genome shotgun (WGS) entry which is preliminary data.</text>
</comment>
<evidence type="ECO:0000256" key="3">
    <source>
        <dbReference type="PROSITE-ProRule" id="PRU00339"/>
    </source>
</evidence>
<evidence type="ECO:0000256" key="2">
    <source>
        <dbReference type="ARBA" id="ARBA00022803"/>
    </source>
</evidence>
<dbReference type="InterPro" id="IPR051012">
    <property type="entry name" value="CellSynth/LPSAsmb/PSIAsmb"/>
</dbReference>
<gene>
    <name evidence="5" type="ORF">HMPREF0661_04865</name>
</gene>
<dbReference type="Pfam" id="PF13181">
    <property type="entry name" value="TPR_8"/>
    <property type="match status" value="1"/>
</dbReference>
<sequence length="471" mass="52106">MKTKKYLIAGALMLAMSTPAMAQGVDYAVALKPIVAAIEAAPNDPKAAKGLIKEYQKKFKKSEEAIVALGNVYLLQRNYDAATEIANNVINNKKYKGSLAYVLLGDIAALKDSIGNAGAAATQYQNAITVDPQNVTAYERYAKVFRHVNSKVAVQKLEELRKVKPDYPVEATAAEIMLGDGKYKEALEWYAKANPANMSEDNFYNYGFSAYITKDYLRALDVVKQGLQKFPNSEYLSRIAMMASVELKDYASAINYGKVVFAGSGKKVANDYDVYAKALCGAQQYDEAINTVNKALEVDKNNIEPLKTLAAIYAAQGNDDKSLEVQQEYLSKSKKVTNNDWATLANTYVTKAEGLTDRAAKNAVLAKAFDVYEQMVSKFPTISDWVWLNQANVAQLMNDPDKVAEIYQKVAAYEEAKPTLDEDSKSYLENVYYGLGYYYSKKGNKPLADEYFNKVLKVNPNNDGAKKALGM</sequence>
<dbReference type="PANTHER" id="PTHR45586">
    <property type="entry name" value="TPR REPEAT-CONTAINING PROTEIN PA4667"/>
    <property type="match status" value="1"/>
</dbReference>
<organism evidence="5 6">
    <name type="scientific">Prevotella melaninogenica DNF00666</name>
    <dbReference type="NCBI Taxonomy" id="1401073"/>
    <lineage>
        <taxon>Bacteria</taxon>
        <taxon>Pseudomonadati</taxon>
        <taxon>Bacteroidota</taxon>
        <taxon>Bacteroidia</taxon>
        <taxon>Bacteroidales</taxon>
        <taxon>Prevotellaceae</taxon>
        <taxon>Prevotella</taxon>
    </lineage>
</organism>
<feature type="chain" id="PRO_5001915609" description="Tetratricopeptide repeat protein" evidence="4">
    <location>
        <begin position="23"/>
        <end position="471"/>
    </location>
</feature>
<evidence type="ECO:0000313" key="6">
    <source>
        <dbReference type="Proteomes" id="UP000029578"/>
    </source>
</evidence>
<dbReference type="SMART" id="SM00028">
    <property type="entry name" value="TPR"/>
    <property type="match status" value="5"/>
</dbReference>
<dbReference type="Proteomes" id="UP000029578">
    <property type="component" value="Unassembled WGS sequence"/>
</dbReference>
<proteinExistence type="predicted"/>
<dbReference type="Gene3D" id="1.25.40.10">
    <property type="entry name" value="Tetratricopeptide repeat domain"/>
    <property type="match status" value="2"/>
</dbReference>
<evidence type="ECO:0008006" key="7">
    <source>
        <dbReference type="Google" id="ProtNLM"/>
    </source>
</evidence>
<keyword evidence="1" id="KW-0677">Repeat</keyword>
<dbReference type="RefSeq" id="WP_036863795.1">
    <property type="nucleotide sequence ID" value="NZ_JRNS01000259.1"/>
</dbReference>
<feature type="repeat" description="TPR" evidence="3">
    <location>
        <begin position="269"/>
        <end position="302"/>
    </location>
</feature>